<evidence type="ECO:0000313" key="3">
    <source>
        <dbReference type="EMBL" id="MFD1016424.1"/>
    </source>
</evidence>
<organism evidence="3 4">
    <name type="scientific">Winogradskyella rapida</name>
    <dbReference type="NCBI Taxonomy" id="549701"/>
    <lineage>
        <taxon>Bacteria</taxon>
        <taxon>Pseudomonadati</taxon>
        <taxon>Bacteroidota</taxon>
        <taxon>Flavobacteriia</taxon>
        <taxon>Flavobacteriales</taxon>
        <taxon>Flavobacteriaceae</taxon>
        <taxon>Winogradskyella</taxon>
    </lineage>
</organism>
<dbReference type="InterPro" id="IPR050955">
    <property type="entry name" value="Plant_Biomass_Hydrol_Est"/>
</dbReference>
<dbReference type="PANTHER" id="PTHR43037:SF1">
    <property type="entry name" value="BLL1128 PROTEIN"/>
    <property type="match status" value="1"/>
</dbReference>
<keyword evidence="1 2" id="KW-0732">Signal</keyword>
<proteinExistence type="predicted"/>
<comment type="caution">
    <text evidence="3">The sequence shown here is derived from an EMBL/GenBank/DDBJ whole genome shotgun (WGS) entry which is preliminary data.</text>
</comment>
<dbReference type="EMBL" id="JBHTKM010000063">
    <property type="protein sequence ID" value="MFD1016424.1"/>
    <property type="molecule type" value="Genomic_DNA"/>
</dbReference>
<evidence type="ECO:0000313" key="4">
    <source>
        <dbReference type="Proteomes" id="UP001597086"/>
    </source>
</evidence>
<gene>
    <name evidence="3" type="ORF">ACFQ13_10880</name>
</gene>
<dbReference type="PANTHER" id="PTHR43037">
    <property type="entry name" value="UNNAMED PRODUCT-RELATED"/>
    <property type="match status" value="1"/>
</dbReference>
<dbReference type="RefSeq" id="WP_386117212.1">
    <property type="nucleotide sequence ID" value="NZ_JBHTKM010000063.1"/>
</dbReference>
<dbReference type="Pfam" id="PF00756">
    <property type="entry name" value="Esterase"/>
    <property type="match status" value="1"/>
</dbReference>
<protein>
    <submittedName>
        <fullName evidence="3">Prolyl oligopeptidase family serine peptidase</fullName>
    </submittedName>
</protein>
<sequence length="267" mass="29741">MKYLFLISFLSIVISSATTADAQEKESSKTLFSYEQHIAHGDTLKYRKLLPKNFDASKAYPLIVVLHGAGERGLDNERQLVHGSDLFLEETVRDSFPAVVIFPQCPKDDYWAKLEADRSTKPITFNYKYKEAPTKAMASVIDLMTQMLAQPYIKTDQVYAMGLSMGGMGTFELIYRHPEMFAAAIPICGGGDPESVTAFAQHIPLWIFHGAKDDVVDPKLSLAMASAIISAGGFPKLTLYDFANHNSWDPAFAEPELLTWLFSNTKI</sequence>
<dbReference type="InterPro" id="IPR000801">
    <property type="entry name" value="Esterase-like"/>
</dbReference>
<dbReference type="InterPro" id="IPR029058">
    <property type="entry name" value="AB_hydrolase_fold"/>
</dbReference>
<evidence type="ECO:0000256" key="2">
    <source>
        <dbReference type="SAM" id="SignalP"/>
    </source>
</evidence>
<reference evidence="4" key="1">
    <citation type="journal article" date="2019" name="Int. J. Syst. Evol. Microbiol.">
        <title>The Global Catalogue of Microorganisms (GCM) 10K type strain sequencing project: providing services to taxonomists for standard genome sequencing and annotation.</title>
        <authorList>
            <consortium name="The Broad Institute Genomics Platform"/>
            <consortium name="The Broad Institute Genome Sequencing Center for Infectious Disease"/>
            <person name="Wu L."/>
            <person name="Ma J."/>
        </authorList>
    </citation>
    <scope>NUCLEOTIDE SEQUENCE [LARGE SCALE GENOMIC DNA]</scope>
    <source>
        <strain evidence="4">CCUG 56098</strain>
    </source>
</reference>
<dbReference type="Gene3D" id="3.40.50.1820">
    <property type="entry name" value="alpha/beta hydrolase"/>
    <property type="match status" value="1"/>
</dbReference>
<name>A0ABW3KRJ3_9FLAO</name>
<feature type="signal peptide" evidence="2">
    <location>
        <begin position="1"/>
        <end position="22"/>
    </location>
</feature>
<dbReference type="SUPFAM" id="SSF53474">
    <property type="entry name" value="alpha/beta-Hydrolases"/>
    <property type="match status" value="1"/>
</dbReference>
<dbReference type="Proteomes" id="UP001597086">
    <property type="component" value="Unassembled WGS sequence"/>
</dbReference>
<evidence type="ECO:0000256" key="1">
    <source>
        <dbReference type="ARBA" id="ARBA00022729"/>
    </source>
</evidence>
<accession>A0ABW3KRJ3</accession>
<keyword evidence="4" id="KW-1185">Reference proteome</keyword>
<feature type="chain" id="PRO_5046793528" evidence="2">
    <location>
        <begin position="23"/>
        <end position="267"/>
    </location>
</feature>